<reference evidence="1" key="2">
    <citation type="journal article" date="2020" name="Nat. Commun.">
        <title>Large-scale genome sequencing of mycorrhizal fungi provides insights into the early evolution of symbiotic traits.</title>
        <authorList>
            <person name="Miyauchi S."/>
            <person name="Kiss E."/>
            <person name="Kuo A."/>
            <person name="Drula E."/>
            <person name="Kohler A."/>
            <person name="Sanchez-Garcia M."/>
            <person name="Morin E."/>
            <person name="Andreopoulos B."/>
            <person name="Barry K.W."/>
            <person name="Bonito G."/>
            <person name="Buee M."/>
            <person name="Carver A."/>
            <person name="Chen C."/>
            <person name="Cichocki N."/>
            <person name="Clum A."/>
            <person name="Culley D."/>
            <person name="Crous P.W."/>
            <person name="Fauchery L."/>
            <person name="Girlanda M."/>
            <person name="Hayes R.D."/>
            <person name="Keri Z."/>
            <person name="LaButti K."/>
            <person name="Lipzen A."/>
            <person name="Lombard V."/>
            <person name="Magnuson J."/>
            <person name="Maillard F."/>
            <person name="Murat C."/>
            <person name="Nolan M."/>
            <person name="Ohm R.A."/>
            <person name="Pangilinan J."/>
            <person name="Pereira M.F."/>
            <person name="Perotto S."/>
            <person name="Peter M."/>
            <person name="Pfister S."/>
            <person name="Riley R."/>
            <person name="Sitrit Y."/>
            <person name="Stielow J.B."/>
            <person name="Szollosi G."/>
            <person name="Zifcakova L."/>
            <person name="Stursova M."/>
            <person name="Spatafora J.W."/>
            <person name="Tedersoo L."/>
            <person name="Vaario L.M."/>
            <person name="Yamada A."/>
            <person name="Yan M."/>
            <person name="Wang P."/>
            <person name="Xu J."/>
            <person name="Bruns T."/>
            <person name="Baldrian P."/>
            <person name="Vilgalys R."/>
            <person name="Dunand C."/>
            <person name="Henrissat B."/>
            <person name="Grigoriev I.V."/>
            <person name="Hibbett D."/>
            <person name="Nagy L.G."/>
            <person name="Martin F.M."/>
        </authorList>
    </citation>
    <scope>NUCLEOTIDE SEQUENCE</scope>
    <source>
        <strain evidence="1">P2</strain>
    </source>
</reference>
<dbReference type="Proteomes" id="UP000886501">
    <property type="component" value="Unassembled WGS sequence"/>
</dbReference>
<evidence type="ECO:0000313" key="1">
    <source>
        <dbReference type="EMBL" id="KAF9651631.1"/>
    </source>
</evidence>
<organism evidence="1 2">
    <name type="scientific">Thelephora ganbajun</name>
    <name type="common">Ganba fungus</name>
    <dbReference type="NCBI Taxonomy" id="370292"/>
    <lineage>
        <taxon>Eukaryota</taxon>
        <taxon>Fungi</taxon>
        <taxon>Dikarya</taxon>
        <taxon>Basidiomycota</taxon>
        <taxon>Agaricomycotina</taxon>
        <taxon>Agaricomycetes</taxon>
        <taxon>Thelephorales</taxon>
        <taxon>Thelephoraceae</taxon>
        <taxon>Thelephora</taxon>
    </lineage>
</organism>
<protein>
    <submittedName>
        <fullName evidence="1">Cullin-domain-containing protein</fullName>
    </submittedName>
</protein>
<comment type="caution">
    <text evidence="1">The sequence shown here is derived from an EMBL/GenBank/DDBJ whole genome shotgun (WGS) entry which is preliminary data.</text>
</comment>
<gene>
    <name evidence="1" type="ORF">BDM02DRAFT_3126917</name>
</gene>
<sequence length="1079" mass="122834">MQRACVQSIRRSRKTVSPSLASRFNHTATTAGRSTLPPTPQNHEPRQTHFGFKTIAEEEKEHLVRNVFSSVASKYDLMNDAMSMGVHRLWKDDFVSLLKPGSKGPIKCLDVAGGTGDIALRILDYAREKYADRETTVDIADINPEMLKEGHTRFKKTMYHNTPQVSFTEANAQGMPHIPSNTYDLYTIAFGIRNCTSVPAVLKEAHRVLKPGGTFACLEFSKMTNPALNALYDQYSFSVIPMLGTIFAGDRNSYQYLVESIRRFPVQPEFAKMISDAGFATGTMREGKGDASAWGQARDPISAPAATQIAIRFYEMAANNPTAYPMPPANADLATTWAFLEEGVDHIMTKLQTGVSYSKYMALYTVSYNYCTSSKMHGGGETLGMAGRTGANLMGSDLYNNLIRFLVTHLRMLKDASESLQDEALLQYYAREWDRYTTGANYINRLFTYLNRHWVKRERDEGRKGVYPVYTLSLVQWKNNFFIHIQNKNSKLAGAILRLIERQRNGQEIDQGLVKKVVDSFVSLGLDEADINKAHLDVYKEHFEIPFLEATEKYYKLESEAFLAENSISDYLKKAEERLREEEDRVERYLNTNTRKPLISKCEHVLIREHSKLMHESFQSLLDYDKDEDLQRMYALLARIPDGLEPLRNKFEEHVKKAGLAAVARLVGEGGATAEVDPKAYVDALLEVHRKSSETVKRSFKGEAGFVASLDKACRDFVNKNAATGTSSTKSPELLAKHADALLRKNNKMAEEEDLESALNRVMVLFKYLEDKDVFQTFYTTKLSKRLIHGVSASDEAEASMISKLKEACGFEYTNKLQRMFTDMSLSKDLTDQFKERMTQNHDDMDINFSIMVLGTNFWPLNAPNNEFNIPADILPVYNRFSQYYQTKHSGRKLTWLWNYSKNELRTNYLNQKYILMTSSYQMAVLLQYNDNDTLSLDELATATAISKDVLTQVLAILVKAKILINEEKDQYDLNPNFKSKKIRVNLNLPIKAEVKAESADVLKTVDEDRKYVIQATIVRIMKARKTMKNQALIQEVISQISQRFAPKIPDIKKAIDTLLEKEYIERVEGTRDTFNYVA</sequence>
<keyword evidence="2" id="KW-1185">Reference proteome</keyword>
<reference evidence="1" key="1">
    <citation type="submission" date="2019-10" db="EMBL/GenBank/DDBJ databases">
        <authorList>
            <consortium name="DOE Joint Genome Institute"/>
            <person name="Kuo A."/>
            <person name="Miyauchi S."/>
            <person name="Kiss E."/>
            <person name="Drula E."/>
            <person name="Kohler A."/>
            <person name="Sanchez-Garcia M."/>
            <person name="Andreopoulos B."/>
            <person name="Barry K.W."/>
            <person name="Bonito G."/>
            <person name="Buee M."/>
            <person name="Carver A."/>
            <person name="Chen C."/>
            <person name="Cichocki N."/>
            <person name="Clum A."/>
            <person name="Culley D."/>
            <person name="Crous P.W."/>
            <person name="Fauchery L."/>
            <person name="Girlanda M."/>
            <person name="Hayes R."/>
            <person name="Keri Z."/>
            <person name="Labutti K."/>
            <person name="Lipzen A."/>
            <person name="Lombard V."/>
            <person name="Magnuson J."/>
            <person name="Maillard F."/>
            <person name="Morin E."/>
            <person name="Murat C."/>
            <person name="Nolan M."/>
            <person name="Ohm R."/>
            <person name="Pangilinan J."/>
            <person name="Pereira M."/>
            <person name="Perotto S."/>
            <person name="Peter M."/>
            <person name="Riley R."/>
            <person name="Sitrit Y."/>
            <person name="Stielow B."/>
            <person name="Szollosi G."/>
            <person name="Zifcakova L."/>
            <person name="Stursova M."/>
            <person name="Spatafora J.W."/>
            <person name="Tedersoo L."/>
            <person name="Vaario L.-M."/>
            <person name="Yamada A."/>
            <person name="Yan M."/>
            <person name="Wang P."/>
            <person name="Xu J."/>
            <person name="Bruns T."/>
            <person name="Baldrian P."/>
            <person name="Vilgalys R."/>
            <person name="Henrissat B."/>
            <person name="Grigoriev I.V."/>
            <person name="Hibbett D."/>
            <person name="Nagy L.G."/>
            <person name="Martin F.M."/>
        </authorList>
    </citation>
    <scope>NUCLEOTIDE SEQUENCE</scope>
    <source>
        <strain evidence="1">P2</strain>
    </source>
</reference>
<name>A0ACB6ZRB7_THEGA</name>
<proteinExistence type="predicted"/>
<evidence type="ECO:0000313" key="2">
    <source>
        <dbReference type="Proteomes" id="UP000886501"/>
    </source>
</evidence>
<accession>A0ACB6ZRB7</accession>
<dbReference type="EMBL" id="MU117974">
    <property type="protein sequence ID" value="KAF9651631.1"/>
    <property type="molecule type" value="Genomic_DNA"/>
</dbReference>